<dbReference type="InterPro" id="IPR005495">
    <property type="entry name" value="LptG/LptF_permease"/>
</dbReference>
<dbReference type="EMBL" id="DTMZ01000002">
    <property type="protein sequence ID" value="HGD12478.1"/>
    <property type="molecule type" value="Genomic_DNA"/>
</dbReference>
<dbReference type="PANTHER" id="PTHR33529:SF6">
    <property type="entry name" value="YJGP_YJGQ FAMILY PERMEASE"/>
    <property type="match status" value="1"/>
</dbReference>
<keyword evidence="5 6" id="KW-0472">Membrane</keyword>
<feature type="transmembrane region" description="Helical" evidence="6">
    <location>
        <begin position="337"/>
        <end position="360"/>
    </location>
</feature>
<evidence type="ECO:0000256" key="6">
    <source>
        <dbReference type="SAM" id="Phobius"/>
    </source>
</evidence>
<dbReference type="Pfam" id="PF03739">
    <property type="entry name" value="LptF_LptG"/>
    <property type="match status" value="1"/>
</dbReference>
<evidence type="ECO:0000256" key="1">
    <source>
        <dbReference type="ARBA" id="ARBA00004651"/>
    </source>
</evidence>
<feature type="transmembrane region" description="Helical" evidence="6">
    <location>
        <begin position="283"/>
        <end position="301"/>
    </location>
</feature>
<keyword evidence="4 6" id="KW-1133">Transmembrane helix</keyword>
<dbReference type="GO" id="GO:0043190">
    <property type="term" value="C:ATP-binding cassette (ABC) transporter complex"/>
    <property type="evidence" value="ECO:0007669"/>
    <property type="project" value="TreeGrafter"/>
</dbReference>
<reference evidence="7" key="1">
    <citation type="journal article" date="2020" name="mSystems">
        <title>Genome- and Community-Level Interaction Insights into Carbon Utilization and Element Cycling Functions of Hydrothermarchaeota in Hydrothermal Sediment.</title>
        <authorList>
            <person name="Zhou Z."/>
            <person name="Liu Y."/>
            <person name="Xu W."/>
            <person name="Pan J."/>
            <person name="Luo Z.H."/>
            <person name="Li M."/>
        </authorList>
    </citation>
    <scope>NUCLEOTIDE SEQUENCE [LARGE SCALE GENOMIC DNA]</scope>
    <source>
        <strain evidence="7">SpSt-914</strain>
    </source>
</reference>
<feature type="transmembrane region" description="Helical" evidence="6">
    <location>
        <begin position="50"/>
        <end position="78"/>
    </location>
</feature>
<name>A0A7V3PSB4_UNCW3</name>
<dbReference type="PANTHER" id="PTHR33529">
    <property type="entry name" value="SLR0882 PROTEIN-RELATED"/>
    <property type="match status" value="1"/>
</dbReference>
<feature type="transmembrane region" description="Helical" evidence="6">
    <location>
        <begin position="12"/>
        <end position="30"/>
    </location>
</feature>
<dbReference type="AlphaFoldDB" id="A0A7V3PSB4"/>
<evidence type="ECO:0000256" key="2">
    <source>
        <dbReference type="ARBA" id="ARBA00022475"/>
    </source>
</evidence>
<gene>
    <name evidence="7" type="ORF">ENX16_00100</name>
</gene>
<feature type="transmembrane region" description="Helical" evidence="6">
    <location>
        <begin position="99"/>
        <end position="117"/>
    </location>
</feature>
<accession>A0A7V3PSB4</accession>
<evidence type="ECO:0000256" key="3">
    <source>
        <dbReference type="ARBA" id="ARBA00022692"/>
    </source>
</evidence>
<feature type="transmembrane region" description="Helical" evidence="6">
    <location>
        <begin position="308"/>
        <end position="325"/>
    </location>
</feature>
<evidence type="ECO:0000256" key="4">
    <source>
        <dbReference type="ARBA" id="ARBA00022989"/>
    </source>
</evidence>
<protein>
    <submittedName>
        <fullName evidence="7">YjgP/YjgQ family permease</fullName>
    </submittedName>
</protein>
<keyword evidence="2" id="KW-1003">Cell membrane</keyword>
<organism evidence="7">
    <name type="scientific">candidate division WOR-3 bacterium</name>
    <dbReference type="NCBI Taxonomy" id="2052148"/>
    <lineage>
        <taxon>Bacteria</taxon>
        <taxon>Bacteria division WOR-3</taxon>
    </lineage>
</organism>
<sequence length="364" mass="41311">MKIIDRHLLKELIKFAVLALVSVVSIYLLIDLFEELGYFTSRKVSLGVILLYYFYSLPAAVVLLYPVSLILAVFVVYGQMTRNNELSAFKNAGVMIYRLFVPAIIVGVFSVVIYLLGNEFITVRFNQKLSELRRVVIEKRSQPATERQQDVYRIEGNVVLWTRELEKPVAGNIGTTIRDFTVVQLDKNRHVLNRIDGDSAVYTENGWIGTNIEIRRFDSSGTHKFERQTKSQVMFLKPSTVEFGIGGRPIDEMSTIDLHRYITQLRATGENVAREEVEYHYRFSYALIGLIVVLLGLPFSVRLRRGGVMFGLGLGLLFSFLYWGVIQTCRAFGTSHVVSPLVAAWLPNIIFGTIASVLLVKVER</sequence>
<keyword evidence="3 6" id="KW-0812">Transmembrane</keyword>
<evidence type="ECO:0000313" key="7">
    <source>
        <dbReference type="EMBL" id="HGD12478.1"/>
    </source>
</evidence>
<comment type="caution">
    <text evidence="7">The sequence shown here is derived from an EMBL/GenBank/DDBJ whole genome shotgun (WGS) entry which is preliminary data.</text>
</comment>
<comment type="subcellular location">
    <subcellularLocation>
        <location evidence="1">Cell membrane</location>
        <topology evidence="1">Multi-pass membrane protein</topology>
    </subcellularLocation>
</comment>
<evidence type="ECO:0000256" key="5">
    <source>
        <dbReference type="ARBA" id="ARBA00023136"/>
    </source>
</evidence>
<proteinExistence type="predicted"/>
<dbReference type="GO" id="GO:0015920">
    <property type="term" value="P:lipopolysaccharide transport"/>
    <property type="evidence" value="ECO:0007669"/>
    <property type="project" value="TreeGrafter"/>
</dbReference>